<evidence type="ECO:0000313" key="1">
    <source>
        <dbReference type="EMBL" id="GAG65869.1"/>
    </source>
</evidence>
<reference evidence="1" key="1">
    <citation type="journal article" date="2014" name="Front. Microbiol.">
        <title>High frequency of phylogenetically diverse reductive dehalogenase-homologous genes in deep subseafloor sedimentary metagenomes.</title>
        <authorList>
            <person name="Kawai M."/>
            <person name="Futagami T."/>
            <person name="Toyoda A."/>
            <person name="Takaki Y."/>
            <person name="Nishi S."/>
            <person name="Hori S."/>
            <person name="Arai W."/>
            <person name="Tsubouchi T."/>
            <person name="Morono Y."/>
            <person name="Uchiyama I."/>
            <person name="Ito T."/>
            <person name="Fujiyama A."/>
            <person name="Inagaki F."/>
            <person name="Takami H."/>
        </authorList>
    </citation>
    <scope>NUCLEOTIDE SEQUENCE</scope>
    <source>
        <strain evidence="1">Expedition CK06-06</strain>
    </source>
</reference>
<comment type="caution">
    <text evidence="1">The sequence shown here is derived from an EMBL/GenBank/DDBJ whole genome shotgun (WGS) entry which is preliminary data.</text>
</comment>
<dbReference type="EMBL" id="BART01005434">
    <property type="protein sequence ID" value="GAG65869.1"/>
    <property type="molecule type" value="Genomic_DNA"/>
</dbReference>
<protein>
    <submittedName>
        <fullName evidence="1">Uncharacterized protein</fullName>
    </submittedName>
</protein>
<gene>
    <name evidence="1" type="ORF">S01H4_12653</name>
</gene>
<accession>X0Z9C4</accession>
<name>X0Z9C4_9ZZZZ</name>
<dbReference type="AlphaFoldDB" id="X0Z9C4"/>
<proteinExistence type="predicted"/>
<sequence length="128" mass="14927">MSDEQNGQLEHVSKILDRARKALERSDDTLLRDWSQDFPGLRQLILGGMIGEVKYAACRLTIERDGHQIRMVVSQKSYELEAVFRDESVQNLLEFAEACIQTDTVPWQYDWIANKRDRERIAKTVRES</sequence>
<organism evidence="1">
    <name type="scientific">marine sediment metagenome</name>
    <dbReference type="NCBI Taxonomy" id="412755"/>
    <lineage>
        <taxon>unclassified sequences</taxon>
        <taxon>metagenomes</taxon>
        <taxon>ecological metagenomes</taxon>
    </lineage>
</organism>